<evidence type="ECO:0000256" key="7">
    <source>
        <dbReference type="ARBA" id="ARBA00022553"/>
    </source>
</evidence>
<evidence type="ECO:0000256" key="6">
    <source>
        <dbReference type="ARBA" id="ARBA00022475"/>
    </source>
</evidence>
<keyword evidence="7" id="KW-0597">Phosphoprotein</keyword>
<comment type="catalytic activity">
    <reaction evidence="1">
        <text>ATP + protein L-histidine = ADP + protein N-phospho-L-histidine.</text>
        <dbReference type="EC" id="2.7.13.3"/>
    </reaction>
</comment>
<evidence type="ECO:0000256" key="16">
    <source>
        <dbReference type="ARBA" id="ARBA00022989"/>
    </source>
</evidence>
<sequence length="426" mass="45737">MRRRLLLSTLAVAVVAVLLLGIPLAYSTHRLLYDEAEQQVEREAATVVAGVNLKQEGKQSVIGDQIAKEFPSRYIVITLANDEVITAGVAPPKGAHVIKKTANDHGVRVQVSRDAADIEAEALRTLVLIGSLVVLGVGVAVGLAMVQARKLTLPLIDLAETADRLGSGNARPRRRRYGVPEVDRVAEVLDRSAVRIADLLAASREFASDASHQLRTPLTALSMRLEEMVEAAEYPDVVREEGAAAAAQVERLAAVVEQLLARAKHDPTGDAVPVDVDDIVAQQVEEWEPVFRREGRRLEVSGVPELTAVASPGGLSQIVATLLDNSLVHGDGTVTIHTKETATSIVVEVGDEGVGVPPELERRVFDRNVSGRWQGTGLGLYLARSLATADGGRLELIRARPATFAIFLRKGDEVLRARERVVSGPA</sequence>
<evidence type="ECO:0000256" key="20">
    <source>
        <dbReference type="ARBA" id="ARBA00023211"/>
    </source>
</evidence>
<dbReference type="InterPro" id="IPR040868">
    <property type="entry name" value="DraK_HK_N"/>
</dbReference>
<dbReference type="InterPro" id="IPR005467">
    <property type="entry name" value="His_kinase_dom"/>
</dbReference>
<evidence type="ECO:0000256" key="11">
    <source>
        <dbReference type="ARBA" id="ARBA00022777"/>
    </source>
</evidence>
<evidence type="ECO:0000256" key="8">
    <source>
        <dbReference type="ARBA" id="ARBA00022679"/>
    </source>
</evidence>
<protein>
    <recommendedName>
        <fullName evidence="21">Signal transduction histidine-protein kinase/phosphatase MprB</fullName>
        <ecNumber evidence="5">2.7.13.3</ecNumber>
    </recommendedName>
    <alternativeName>
        <fullName evidence="22">Mycobacterial persistence regulator B</fullName>
    </alternativeName>
</protein>
<dbReference type="InterPro" id="IPR036097">
    <property type="entry name" value="HisK_dim/P_sf"/>
</dbReference>
<dbReference type="InterPro" id="IPR050980">
    <property type="entry name" value="2C_sensor_his_kinase"/>
</dbReference>
<keyword evidence="6" id="KW-1003">Cell membrane</keyword>
<keyword evidence="17" id="KW-0902">Two-component regulatory system</keyword>
<evidence type="ECO:0000313" key="27">
    <source>
        <dbReference type="Proteomes" id="UP001501822"/>
    </source>
</evidence>
<comment type="subcellular location">
    <subcellularLocation>
        <location evidence="4">Cell membrane</location>
        <topology evidence="4">Multi-pass membrane protein</topology>
    </subcellularLocation>
</comment>
<dbReference type="PRINTS" id="PR00344">
    <property type="entry name" value="BCTRLSENSOR"/>
</dbReference>
<dbReference type="Pfam" id="PF18092">
    <property type="entry name" value="DraK_HK_N"/>
    <property type="match status" value="1"/>
</dbReference>
<dbReference type="InterPro" id="IPR004358">
    <property type="entry name" value="Sig_transdc_His_kin-like_C"/>
</dbReference>
<dbReference type="EMBL" id="BAAABM010000017">
    <property type="protein sequence ID" value="GAA0338220.1"/>
    <property type="molecule type" value="Genomic_DNA"/>
</dbReference>
<evidence type="ECO:0000256" key="18">
    <source>
        <dbReference type="ARBA" id="ARBA00023016"/>
    </source>
</evidence>
<name>A0ABN0WHS4_9ACTN</name>
<keyword evidence="13" id="KW-0067">ATP-binding</keyword>
<keyword evidence="11 26" id="KW-0418">Kinase</keyword>
<keyword evidence="8" id="KW-0808">Transferase</keyword>
<keyword evidence="19" id="KW-0843">Virulence</keyword>
<dbReference type="InterPro" id="IPR003661">
    <property type="entry name" value="HisK_dim/P_dom"/>
</dbReference>
<evidence type="ECO:0000313" key="26">
    <source>
        <dbReference type="EMBL" id="GAA0338220.1"/>
    </source>
</evidence>
<evidence type="ECO:0000256" key="14">
    <source>
        <dbReference type="ARBA" id="ARBA00022842"/>
    </source>
</evidence>
<dbReference type="PROSITE" id="PS50109">
    <property type="entry name" value="HIS_KIN"/>
    <property type="match status" value="1"/>
</dbReference>
<evidence type="ECO:0000256" key="13">
    <source>
        <dbReference type="ARBA" id="ARBA00022840"/>
    </source>
</evidence>
<evidence type="ECO:0000256" key="2">
    <source>
        <dbReference type="ARBA" id="ARBA00001936"/>
    </source>
</evidence>
<evidence type="ECO:0000256" key="3">
    <source>
        <dbReference type="ARBA" id="ARBA00001946"/>
    </source>
</evidence>
<dbReference type="SMART" id="SM00388">
    <property type="entry name" value="HisKA"/>
    <property type="match status" value="1"/>
</dbReference>
<evidence type="ECO:0000256" key="1">
    <source>
        <dbReference type="ARBA" id="ARBA00000085"/>
    </source>
</evidence>
<evidence type="ECO:0000256" key="9">
    <source>
        <dbReference type="ARBA" id="ARBA00022692"/>
    </source>
</evidence>
<evidence type="ECO:0000256" key="10">
    <source>
        <dbReference type="ARBA" id="ARBA00022741"/>
    </source>
</evidence>
<dbReference type="Gene3D" id="1.10.287.130">
    <property type="match status" value="1"/>
</dbReference>
<feature type="domain" description="HAMP" evidence="25">
    <location>
        <begin position="149"/>
        <end position="201"/>
    </location>
</feature>
<dbReference type="SUPFAM" id="SSF55874">
    <property type="entry name" value="ATPase domain of HSP90 chaperone/DNA topoisomerase II/histidine kinase"/>
    <property type="match status" value="1"/>
</dbReference>
<evidence type="ECO:0000256" key="12">
    <source>
        <dbReference type="ARBA" id="ARBA00022801"/>
    </source>
</evidence>
<keyword evidence="27" id="KW-1185">Reference proteome</keyword>
<dbReference type="EC" id="2.7.13.3" evidence="5"/>
<reference evidence="26 27" key="1">
    <citation type="journal article" date="2019" name="Int. J. Syst. Evol. Microbiol.">
        <title>The Global Catalogue of Microorganisms (GCM) 10K type strain sequencing project: providing services to taxonomists for standard genome sequencing and annotation.</title>
        <authorList>
            <consortium name="The Broad Institute Genomics Platform"/>
            <consortium name="The Broad Institute Genome Sequencing Center for Infectious Disease"/>
            <person name="Wu L."/>
            <person name="Ma J."/>
        </authorList>
    </citation>
    <scope>NUCLEOTIDE SEQUENCE [LARGE SCALE GENOMIC DNA]</scope>
    <source>
        <strain evidence="26 27">JCM 3146</strain>
    </source>
</reference>
<accession>A0ABN0WHS4</accession>
<dbReference type="SUPFAM" id="SSF47384">
    <property type="entry name" value="Homodimeric domain of signal transducing histidine kinase"/>
    <property type="match status" value="1"/>
</dbReference>
<keyword evidence="12" id="KW-0378">Hydrolase</keyword>
<evidence type="ECO:0000256" key="15">
    <source>
        <dbReference type="ARBA" id="ARBA00022912"/>
    </source>
</evidence>
<evidence type="ECO:0000256" key="17">
    <source>
        <dbReference type="ARBA" id="ARBA00023012"/>
    </source>
</evidence>
<dbReference type="PANTHER" id="PTHR44936:SF9">
    <property type="entry name" value="SENSOR PROTEIN CREC"/>
    <property type="match status" value="1"/>
</dbReference>
<dbReference type="Pfam" id="PF02518">
    <property type="entry name" value="HATPase_c"/>
    <property type="match status" value="1"/>
</dbReference>
<feature type="domain" description="Histidine kinase" evidence="24">
    <location>
        <begin position="209"/>
        <end position="412"/>
    </location>
</feature>
<keyword evidence="20" id="KW-0464">Manganese</keyword>
<keyword evidence="14" id="KW-0460">Magnesium</keyword>
<dbReference type="SMART" id="SM00387">
    <property type="entry name" value="HATPase_c"/>
    <property type="match status" value="1"/>
</dbReference>
<dbReference type="GO" id="GO:0016301">
    <property type="term" value="F:kinase activity"/>
    <property type="evidence" value="ECO:0007669"/>
    <property type="project" value="UniProtKB-KW"/>
</dbReference>
<keyword evidence="16 23" id="KW-1133">Transmembrane helix</keyword>
<evidence type="ECO:0000256" key="22">
    <source>
        <dbReference type="ARBA" id="ARBA00041776"/>
    </source>
</evidence>
<evidence type="ECO:0000256" key="21">
    <source>
        <dbReference type="ARBA" id="ARBA00040454"/>
    </source>
</evidence>
<proteinExistence type="predicted"/>
<evidence type="ECO:0000256" key="19">
    <source>
        <dbReference type="ARBA" id="ARBA00023026"/>
    </source>
</evidence>
<evidence type="ECO:0000259" key="25">
    <source>
        <dbReference type="PROSITE" id="PS50885"/>
    </source>
</evidence>
<keyword evidence="18" id="KW-0346">Stress response</keyword>
<dbReference type="CDD" id="cd00082">
    <property type="entry name" value="HisKA"/>
    <property type="match status" value="1"/>
</dbReference>
<comment type="cofactor">
    <cofactor evidence="3">
        <name>Mg(2+)</name>
        <dbReference type="ChEBI" id="CHEBI:18420"/>
    </cofactor>
</comment>
<keyword evidence="10" id="KW-0547">Nucleotide-binding</keyword>
<dbReference type="InterPro" id="IPR036890">
    <property type="entry name" value="HATPase_C_sf"/>
</dbReference>
<dbReference type="InterPro" id="IPR003660">
    <property type="entry name" value="HAMP_dom"/>
</dbReference>
<comment type="caution">
    <text evidence="26">The sequence shown here is derived from an EMBL/GenBank/DDBJ whole genome shotgun (WGS) entry which is preliminary data.</text>
</comment>
<organism evidence="26 27">
    <name type="scientific">Actinoallomurus spadix</name>
    <dbReference type="NCBI Taxonomy" id="79912"/>
    <lineage>
        <taxon>Bacteria</taxon>
        <taxon>Bacillati</taxon>
        <taxon>Actinomycetota</taxon>
        <taxon>Actinomycetes</taxon>
        <taxon>Streptosporangiales</taxon>
        <taxon>Thermomonosporaceae</taxon>
        <taxon>Actinoallomurus</taxon>
    </lineage>
</organism>
<evidence type="ECO:0000256" key="5">
    <source>
        <dbReference type="ARBA" id="ARBA00012438"/>
    </source>
</evidence>
<dbReference type="Pfam" id="PF00512">
    <property type="entry name" value="HisKA"/>
    <property type="match status" value="1"/>
</dbReference>
<dbReference type="Proteomes" id="UP001501822">
    <property type="component" value="Unassembled WGS sequence"/>
</dbReference>
<keyword evidence="23" id="KW-0472">Membrane</keyword>
<dbReference type="RefSeq" id="WP_252810634.1">
    <property type="nucleotide sequence ID" value="NZ_BAAABM010000017.1"/>
</dbReference>
<feature type="transmembrane region" description="Helical" evidence="23">
    <location>
        <begin position="126"/>
        <end position="146"/>
    </location>
</feature>
<evidence type="ECO:0000259" key="24">
    <source>
        <dbReference type="PROSITE" id="PS50109"/>
    </source>
</evidence>
<dbReference type="PANTHER" id="PTHR44936">
    <property type="entry name" value="SENSOR PROTEIN CREC"/>
    <property type="match status" value="1"/>
</dbReference>
<dbReference type="InterPro" id="IPR003594">
    <property type="entry name" value="HATPase_dom"/>
</dbReference>
<evidence type="ECO:0000256" key="23">
    <source>
        <dbReference type="SAM" id="Phobius"/>
    </source>
</evidence>
<dbReference type="Gene3D" id="6.10.340.10">
    <property type="match status" value="1"/>
</dbReference>
<keyword evidence="9 23" id="KW-0812">Transmembrane</keyword>
<dbReference type="Gene3D" id="3.30.565.10">
    <property type="entry name" value="Histidine kinase-like ATPase, C-terminal domain"/>
    <property type="match status" value="1"/>
</dbReference>
<keyword evidence="15" id="KW-0904">Protein phosphatase</keyword>
<gene>
    <name evidence="26" type="primary">draK</name>
    <name evidence="26" type="ORF">GCM10010151_29890</name>
</gene>
<dbReference type="PROSITE" id="PS50885">
    <property type="entry name" value="HAMP"/>
    <property type="match status" value="1"/>
</dbReference>
<evidence type="ECO:0000256" key="4">
    <source>
        <dbReference type="ARBA" id="ARBA00004651"/>
    </source>
</evidence>
<comment type="cofactor">
    <cofactor evidence="2">
        <name>Mn(2+)</name>
        <dbReference type="ChEBI" id="CHEBI:29035"/>
    </cofactor>
</comment>